<organism evidence="3 4">
    <name type="scientific">Mucuna pruriens</name>
    <name type="common">Velvet bean</name>
    <name type="synonym">Dolichos pruriens</name>
    <dbReference type="NCBI Taxonomy" id="157652"/>
    <lineage>
        <taxon>Eukaryota</taxon>
        <taxon>Viridiplantae</taxon>
        <taxon>Streptophyta</taxon>
        <taxon>Embryophyta</taxon>
        <taxon>Tracheophyta</taxon>
        <taxon>Spermatophyta</taxon>
        <taxon>Magnoliopsida</taxon>
        <taxon>eudicotyledons</taxon>
        <taxon>Gunneridae</taxon>
        <taxon>Pentapetalae</taxon>
        <taxon>rosids</taxon>
        <taxon>fabids</taxon>
        <taxon>Fabales</taxon>
        <taxon>Fabaceae</taxon>
        <taxon>Papilionoideae</taxon>
        <taxon>50 kb inversion clade</taxon>
        <taxon>NPAAA clade</taxon>
        <taxon>indigoferoid/millettioid clade</taxon>
        <taxon>Phaseoleae</taxon>
        <taxon>Mucuna</taxon>
    </lineage>
</organism>
<comment type="caution">
    <text evidence="3">The sequence shown here is derived from an EMBL/GenBank/DDBJ whole genome shotgun (WGS) entry which is preliminary data.</text>
</comment>
<feature type="region of interest" description="Disordered" evidence="1">
    <location>
        <begin position="110"/>
        <end position="165"/>
    </location>
</feature>
<evidence type="ECO:0000313" key="4">
    <source>
        <dbReference type="Proteomes" id="UP000257109"/>
    </source>
</evidence>
<evidence type="ECO:0000313" key="3">
    <source>
        <dbReference type="EMBL" id="RDX66996.1"/>
    </source>
</evidence>
<protein>
    <recommendedName>
        <fullName evidence="2">Retrotransposon gag domain-containing protein</fullName>
    </recommendedName>
</protein>
<sequence length="283" mass="32252">MAAHTQDDKLLIHFFQESLAGATYSWYLNLEKGQIKTWADLVDAFLHQYRYNKELAPNQTQLQNMAKEASKTFKEYAQRWREVAAHVQPLLSDKEMVTIFIETLQPSFYKNGRKGTNRNGGKERENQSSSNWGTLSKKKGVKKEEANAITSNKTNNGVSHKASPFQPMFHPKIPATTSAPFNYLQASYRPHYPAGLGSPSNLPRHLTPTTLVMRIPCDHCTPKTTYSPYPKNYDLNAKCDYHTGAIRHSTEKCWSLKHKVQDLVDVGRLQFQEKTPPLTITHS</sequence>
<name>A0A371ELZ2_MUCPR</name>
<reference evidence="3" key="1">
    <citation type="submission" date="2018-05" db="EMBL/GenBank/DDBJ databases">
        <title>Draft genome of Mucuna pruriens seed.</title>
        <authorList>
            <person name="Nnadi N.E."/>
            <person name="Vos R."/>
            <person name="Hasami M.H."/>
            <person name="Devisetty U.K."/>
            <person name="Aguiy J.C."/>
        </authorList>
    </citation>
    <scope>NUCLEOTIDE SEQUENCE [LARGE SCALE GENOMIC DNA]</scope>
    <source>
        <strain evidence="3">JCA_2017</strain>
    </source>
</reference>
<keyword evidence="4" id="KW-1185">Reference proteome</keyword>
<accession>A0A371ELZ2</accession>
<feature type="compositionally biased region" description="Polar residues" evidence="1">
    <location>
        <begin position="148"/>
        <end position="158"/>
    </location>
</feature>
<evidence type="ECO:0000256" key="1">
    <source>
        <dbReference type="SAM" id="MobiDB-lite"/>
    </source>
</evidence>
<dbReference type="PANTHER" id="PTHR33223">
    <property type="entry name" value="CCHC-TYPE DOMAIN-CONTAINING PROTEIN"/>
    <property type="match status" value="1"/>
</dbReference>
<feature type="non-terminal residue" evidence="3">
    <location>
        <position position="1"/>
    </location>
</feature>
<gene>
    <name evidence="3" type="ORF">CR513_54178</name>
</gene>
<dbReference type="OrthoDB" id="686606at2759"/>
<dbReference type="InterPro" id="IPR005162">
    <property type="entry name" value="Retrotrans_gag_dom"/>
</dbReference>
<dbReference type="Pfam" id="PF03732">
    <property type="entry name" value="Retrotrans_gag"/>
    <property type="match status" value="1"/>
</dbReference>
<proteinExistence type="predicted"/>
<feature type="domain" description="Retrotransposon gag" evidence="2">
    <location>
        <begin position="14"/>
        <end position="105"/>
    </location>
</feature>
<dbReference type="AlphaFoldDB" id="A0A371ELZ2"/>
<dbReference type="Proteomes" id="UP000257109">
    <property type="component" value="Unassembled WGS sequence"/>
</dbReference>
<dbReference type="EMBL" id="QJKJ01013164">
    <property type="protein sequence ID" value="RDX66996.1"/>
    <property type="molecule type" value="Genomic_DNA"/>
</dbReference>
<evidence type="ECO:0000259" key="2">
    <source>
        <dbReference type="Pfam" id="PF03732"/>
    </source>
</evidence>
<dbReference type="PANTHER" id="PTHR33223:SF8">
    <property type="entry name" value="OS04G0172440 PROTEIN"/>
    <property type="match status" value="1"/>
</dbReference>